<reference evidence="1" key="2">
    <citation type="journal article" date="2015" name="Fish Shellfish Immunol.">
        <title>Early steps in the European eel (Anguilla anguilla)-Vibrio vulnificus interaction in the gills: Role of the RtxA13 toxin.</title>
        <authorList>
            <person name="Callol A."/>
            <person name="Pajuelo D."/>
            <person name="Ebbesson L."/>
            <person name="Teles M."/>
            <person name="MacKenzie S."/>
            <person name="Amaro C."/>
        </authorList>
    </citation>
    <scope>NUCLEOTIDE SEQUENCE</scope>
</reference>
<protein>
    <submittedName>
        <fullName evidence="1">Uncharacterized protein</fullName>
    </submittedName>
</protein>
<evidence type="ECO:0000313" key="1">
    <source>
        <dbReference type="EMBL" id="JAH03470.1"/>
    </source>
</evidence>
<reference evidence="1" key="1">
    <citation type="submission" date="2014-11" db="EMBL/GenBank/DDBJ databases">
        <authorList>
            <person name="Amaro Gonzalez C."/>
        </authorList>
    </citation>
    <scope>NUCLEOTIDE SEQUENCE</scope>
</reference>
<dbReference type="AlphaFoldDB" id="A0A0E9PHB9"/>
<name>A0A0E9PHB9_ANGAN</name>
<organism evidence="1">
    <name type="scientific">Anguilla anguilla</name>
    <name type="common">European freshwater eel</name>
    <name type="synonym">Muraena anguilla</name>
    <dbReference type="NCBI Taxonomy" id="7936"/>
    <lineage>
        <taxon>Eukaryota</taxon>
        <taxon>Metazoa</taxon>
        <taxon>Chordata</taxon>
        <taxon>Craniata</taxon>
        <taxon>Vertebrata</taxon>
        <taxon>Euteleostomi</taxon>
        <taxon>Actinopterygii</taxon>
        <taxon>Neopterygii</taxon>
        <taxon>Teleostei</taxon>
        <taxon>Anguilliformes</taxon>
        <taxon>Anguillidae</taxon>
        <taxon>Anguilla</taxon>
    </lineage>
</organism>
<sequence length="46" mass="5544">MFTIKQKIISYSSIMNNRQSIRIFIRVSIRNKIHEYISNSLLVHYS</sequence>
<dbReference type="EMBL" id="GBXM01105107">
    <property type="protein sequence ID" value="JAH03470.1"/>
    <property type="molecule type" value="Transcribed_RNA"/>
</dbReference>
<proteinExistence type="predicted"/>
<accession>A0A0E9PHB9</accession>